<reference evidence="2 3" key="1">
    <citation type="submission" date="2018-01" db="EMBL/GenBank/DDBJ databases">
        <title>Genomic Encyclopedia of Type Strains, Phase III (KMG-III): the genomes of soil and plant-associated and newly described type strains.</title>
        <authorList>
            <person name="Whitman W."/>
        </authorList>
    </citation>
    <scope>NUCLEOTIDE SEQUENCE [LARGE SCALE GENOMIC DNA]</scope>
    <source>
        <strain evidence="2 3">1131</strain>
    </source>
</reference>
<keyword evidence="1" id="KW-1133">Transmembrane helix</keyword>
<keyword evidence="3" id="KW-1185">Reference proteome</keyword>
<dbReference type="EMBL" id="PQFZ01000002">
    <property type="protein sequence ID" value="POR55166.1"/>
    <property type="molecule type" value="Genomic_DNA"/>
</dbReference>
<evidence type="ECO:0000256" key="1">
    <source>
        <dbReference type="SAM" id="Phobius"/>
    </source>
</evidence>
<gene>
    <name evidence="2" type="ORF">CYD53_10250</name>
</gene>
<feature type="transmembrane region" description="Helical" evidence="1">
    <location>
        <begin position="12"/>
        <end position="30"/>
    </location>
</feature>
<feature type="transmembrane region" description="Helical" evidence="1">
    <location>
        <begin position="98"/>
        <end position="117"/>
    </location>
</feature>
<comment type="caution">
    <text evidence="2">The sequence shown here is derived from an EMBL/GenBank/DDBJ whole genome shotgun (WGS) entry which is preliminary data.</text>
</comment>
<proteinExistence type="predicted"/>
<dbReference type="Proteomes" id="UP000236919">
    <property type="component" value="Unassembled WGS sequence"/>
</dbReference>
<protein>
    <submittedName>
        <fullName evidence="2">Uncharacterized protein</fullName>
    </submittedName>
</protein>
<keyword evidence="1" id="KW-0472">Membrane</keyword>
<keyword evidence="1" id="KW-0812">Transmembrane</keyword>
<evidence type="ECO:0000313" key="2">
    <source>
        <dbReference type="EMBL" id="POR55166.1"/>
    </source>
</evidence>
<organism evidence="2 3">
    <name type="scientific">Bosea psychrotolerans</name>
    <dbReference type="NCBI Taxonomy" id="1871628"/>
    <lineage>
        <taxon>Bacteria</taxon>
        <taxon>Pseudomonadati</taxon>
        <taxon>Pseudomonadota</taxon>
        <taxon>Alphaproteobacteria</taxon>
        <taxon>Hyphomicrobiales</taxon>
        <taxon>Boseaceae</taxon>
        <taxon>Bosea</taxon>
    </lineage>
</organism>
<dbReference type="AlphaFoldDB" id="A0A2S4MK88"/>
<evidence type="ECO:0000313" key="3">
    <source>
        <dbReference type="Proteomes" id="UP000236919"/>
    </source>
</evidence>
<feature type="transmembrane region" description="Helical" evidence="1">
    <location>
        <begin position="36"/>
        <end position="55"/>
    </location>
</feature>
<sequence>MHHGIMRMTKWDYVAFPILAALLLGVTYSALRLVGFFGLGVLGLVIGFIAVRMELERDGAGSSDPTTLAAQFEARERMSRAERAGLQAEQAFRLKPLFVARIVATGFVILGFGLHFLL</sequence>
<name>A0A2S4MK88_9HYPH</name>
<accession>A0A2S4MK88</accession>